<dbReference type="RefSeq" id="WP_354661116.1">
    <property type="nucleotide sequence ID" value="NZ_JBEXAC010000002.1"/>
</dbReference>
<evidence type="ECO:0000256" key="1">
    <source>
        <dbReference type="SAM" id="SignalP"/>
    </source>
</evidence>
<evidence type="ECO:0000313" key="3">
    <source>
        <dbReference type="EMBL" id="MET6998471.1"/>
    </source>
</evidence>
<dbReference type="PANTHER" id="PTHR12110:SF41">
    <property type="entry name" value="INOSOSE DEHYDRATASE"/>
    <property type="match status" value="1"/>
</dbReference>
<dbReference type="PROSITE" id="PS51257">
    <property type="entry name" value="PROKAR_LIPOPROTEIN"/>
    <property type="match status" value="1"/>
</dbReference>
<accession>A0ABV2T619</accession>
<reference evidence="3 4" key="1">
    <citation type="submission" date="2024-06" db="EMBL/GenBank/DDBJ databases">
        <title>Chitinophaga defluvii sp. nov., isolated from municipal sewage.</title>
        <authorList>
            <person name="Zhang L."/>
        </authorList>
    </citation>
    <scope>NUCLEOTIDE SEQUENCE [LARGE SCALE GENOMIC DNA]</scope>
    <source>
        <strain evidence="3 4">H8</strain>
    </source>
</reference>
<name>A0ABV2T619_9BACT</name>
<organism evidence="3 4">
    <name type="scientific">Chitinophaga defluvii</name>
    <dbReference type="NCBI Taxonomy" id="3163343"/>
    <lineage>
        <taxon>Bacteria</taxon>
        <taxon>Pseudomonadati</taxon>
        <taxon>Bacteroidota</taxon>
        <taxon>Chitinophagia</taxon>
        <taxon>Chitinophagales</taxon>
        <taxon>Chitinophagaceae</taxon>
        <taxon>Chitinophaga</taxon>
    </lineage>
</organism>
<evidence type="ECO:0000259" key="2">
    <source>
        <dbReference type="Pfam" id="PF01261"/>
    </source>
</evidence>
<dbReference type="InterPro" id="IPR036237">
    <property type="entry name" value="Xyl_isomerase-like_sf"/>
</dbReference>
<feature type="domain" description="Xylose isomerase-like TIM barrel" evidence="2">
    <location>
        <begin position="49"/>
        <end position="268"/>
    </location>
</feature>
<evidence type="ECO:0000313" key="4">
    <source>
        <dbReference type="Proteomes" id="UP001549749"/>
    </source>
</evidence>
<dbReference type="Gene3D" id="3.20.20.150">
    <property type="entry name" value="Divalent-metal-dependent TIM barrel enzymes"/>
    <property type="match status" value="1"/>
</dbReference>
<dbReference type="InterPro" id="IPR050312">
    <property type="entry name" value="IolE/XylAMocC-like"/>
</dbReference>
<protein>
    <submittedName>
        <fullName evidence="3">TIM barrel protein</fullName>
    </submittedName>
</protein>
<feature type="chain" id="PRO_5045099979" evidence="1">
    <location>
        <begin position="25"/>
        <end position="273"/>
    </location>
</feature>
<keyword evidence="1" id="KW-0732">Signal</keyword>
<dbReference type="Proteomes" id="UP001549749">
    <property type="component" value="Unassembled WGS sequence"/>
</dbReference>
<keyword evidence="4" id="KW-1185">Reference proteome</keyword>
<sequence>MKRGLFFAAILFVMQACFSPALYAQRSAHTGVAAWSFRLFPLEVALLKADSTGVKYIEAFGGQLLEKGGSTFSPAMPDDSIQWLKNQLLQRKLQMRSAYLPAPTTKEAWEQAFRFAHALGLSYITTEPQPEHFDLLNKLGTQYQIKIALHNHPRGSSRFWHPDSVLAALKGRPQLGVCADVGHWARSGINIVTALRQLKGHIIALHIKDIDTFDKTDAADVPLGTGVIDFRAICHEMKQQQFSGYYIIEREGNWHNNVPEIKAAVKLFNDISR</sequence>
<dbReference type="Pfam" id="PF01261">
    <property type="entry name" value="AP_endonuc_2"/>
    <property type="match status" value="1"/>
</dbReference>
<dbReference type="InterPro" id="IPR013022">
    <property type="entry name" value="Xyl_isomerase-like_TIM-brl"/>
</dbReference>
<gene>
    <name evidence="3" type="ORF">ABR189_13880</name>
</gene>
<dbReference type="EMBL" id="JBEXAC010000002">
    <property type="protein sequence ID" value="MET6998471.1"/>
    <property type="molecule type" value="Genomic_DNA"/>
</dbReference>
<dbReference type="SUPFAM" id="SSF51658">
    <property type="entry name" value="Xylose isomerase-like"/>
    <property type="match status" value="1"/>
</dbReference>
<dbReference type="PANTHER" id="PTHR12110">
    <property type="entry name" value="HYDROXYPYRUVATE ISOMERASE"/>
    <property type="match status" value="1"/>
</dbReference>
<comment type="caution">
    <text evidence="3">The sequence shown here is derived from an EMBL/GenBank/DDBJ whole genome shotgun (WGS) entry which is preliminary data.</text>
</comment>
<proteinExistence type="predicted"/>
<feature type="signal peptide" evidence="1">
    <location>
        <begin position="1"/>
        <end position="24"/>
    </location>
</feature>